<dbReference type="Proteomes" id="UP000427769">
    <property type="component" value="Chromosome"/>
</dbReference>
<proteinExistence type="predicted"/>
<feature type="transmembrane region" description="Helical" evidence="1">
    <location>
        <begin position="12"/>
        <end position="31"/>
    </location>
</feature>
<sequence>MDNFTAHVKREWKVYVMALWMIAVTGFLFYLNGTIQETRQACAKLISDVDSIESILISTDANVANIKEKVDEMAGKVNSIHQRIRRR</sequence>
<protein>
    <submittedName>
        <fullName evidence="2">Uncharacterized protein</fullName>
    </submittedName>
</protein>
<accession>A0A5K7Z2M8</accession>
<evidence type="ECO:0000313" key="2">
    <source>
        <dbReference type="EMBL" id="BBO74519.1"/>
    </source>
</evidence>
<dbReference type="EMBL" id="AP021875">
    <property type="protein sequence ID" value="BBO74519.1"/>
    <property type="molecule type" value="Genomic_DNA"/>
</dbReference>
<evidence type="ECO:0000313" key="3">
    <source>
        <dbReference type="Proteomes" id="UP000427769"/>
    </source>
</evidence>
<organism evidence="2 3">
    <name type="scientific">Desulfosarcina widdelii</name>
    <dbReference type="NCBI Taxonomy" id="947919"/>
    <lineage>
        <taxon>Bacteria</taxon>
        <taxon>Pseudomonadati</taxon>
        <taxon>Thermodesulfobacteriota</taxon>
        <taxon>Desulfobacteria</taxon>
        <taxon>Desulfobacterales</taxon>
        <taxon>Desulfosarcinaceae</taxon>
        <taxon>Desulfosarcina</taxon>
    </lineage>
</organism>
<dbReference type="AlphaFoldDB" id="A0A5K7Z2M8"/>
<keyword evidence="3" id="KW-1185">Reference proteome</keyword>
<reference evidence="2 3" key="1">
    <citation type="submission" date="2019-11" db="EMBL/GenBank/DDBJ databases">
        <title>Comparative genomics of hydrocarbon-degrading Desulfosarcina strains.</title>
        <authorList>
            <person name="Watanabe M."/>
            <person name="Kojima H."/>
            <person name="Fukui M."/>
        </authorList>
    </citation>
    <scope>NUCLEOTIDE SEQUENCE [LARGE SCALE GENOMIC DNA]</scope>
    <source>
        <strain evidence="2 3">PP31</strain>
    </source>
</reference>
<keyword evidence="1" id="KW-0812">Transmembrane</keyword>
<keyword evidence="1" id="KW-0472">Membrane</keyword>
<dbReference type="KEGG" id="dwd:DSCW_19360"/>
<gene>
    <name evidence="2" type="ORF">DSCW_19360</name>
</gene>
<keyword evidence="1" id="KW-1133">Transmembrane helix</keyword>
<name>A0A5K7Z2M8_9BACT</name>
<evidence type="ECO:0000256" key="1">
    <source>
        <dbReference type="SAM" id="Phobius"/>
    </source>
</evidence>